<comment type="caution">
    <text evidence="6">The sequence shown here is derived from an EMBL/GenBank/DDBJ whole genome shotgun (WGS) entry which is preliminary data.</text>
</comment>
<dbReference type="InterPro" id="IPR058625">
    <property type="entry name" value="MdtA-like_BSH"/>
</dbReference>
<dbReference type="InterPro" id="IPR006143">
    <property type="entry name" value="RND_pump_MFP"/>
</dbReference>
<dbReference type="Gene3D" id="1.10.287.470">
    <property type="entry name" value="Helix hairpin bin"/>
    <property type="match status" value="1"/>
</dbReference>
<dbReference type="EMBL" id="VBOW01000022">
    <property type="protein sequence ID" value="TMQ59394.1"/>
    <property type="molecule type" value="Genomic_DNA"/>
</dbReference>
<evidence type="ECO:0000313" key="6">
    <source>
        <dbReference type="EMBL" id="TMQ59394.1"/>
    </source>
</evidence>
<name>A0A538T799_UNCEI</name>
<evidence type="ECO:0000313" key="7">
    <source>
        <dbReference type="Proteomes" id="UP000316852"/>
    </source>
</evidence>
<dbReference type="Gene3D" id="2.40.30.170">
    <property type="match status" value="1"/>
</dbReference>
<feature type="domain" description="YknX-like C-terminal permuted SH3-like" evidence="4">
    <location>
        <begin position="352"/>
        <end position="407"/>
    </location>
</feature>
<dbReference type="PANTHER" id="PTHR30469">
    <property type="entry name" value="MULTIDRUG RESISTANCE PROTEIN MDTA"/>
    <property type="match status" value="1"/>
</dbReference>
<dbReference type="InterPro" id="IPR058636">
    <property type="entry name" value="Beta-barrel_YknX"/>
</dbReference>
<dbReference type="Proteomes" id="UP000316852">
    <property type="component" value="Unassembled WGS sequence"/>
</dbReference>
<organism evidence="6 7">
    <name type="scientific">Eiseniibacteriota bacterium</name>
    <dbReference type="NCBI Taxonomy" id="2212470"/>
    <lineage>
        <taxon>Bacteria</taxon>
        <taxon>Candidatus Eiseniibacteriota</taxon>
    </lineage>
</organism>
<dbReference type="Gene3D" id="2.40.420.20">
    <property type="match status" value="1"/>
</dbReference>
<evidence type="ECO:0000259" key="3">
    <source>
        <dbReference type="Pfam" id="PF25917"/>
    </source>
</evidence>
<dbReference type="GO" id="GO:0015562">
    <property type="term" value="F:efflux transmembrane transporter activity"/>
    <property type="evidence" value="ECO:0007669"/>
    <property type="project" value="TreeGrafter"/>
</dbReference>
<dbReference type="PANTHER" id="PTHR30469:SF33">
    <property type="entry name" value="SLR1207 PROTEIN"/>
    <property type="match status" value="1"/>
</dbReference>
<reference evidence="6 7" key="1">
    <citation type="journal article" date="2019" name="Nat. Microbiol.">
        <title>Mediterranean grassland soil C-N compound turnover is dependent on rainfall and depth, and is mediated by genomically divergent microorganisms.</title>
        <authorList>
            <person name="Diamond S."/>
            <person name="Andeer P.F."/>
            <person name="Li Z."/>
            <person name="Crits-Christoph A."/>
            <person name="Burstein D."/>
            <person name="Anantharaman K."/>
            <person name="Lane K.R."/>
            <person name="Thomas B.C."/>
            <person name="Pan C."/>
            <person name="Northen T.R."/>
            <person name="Banfield J.F."/>
        </authorList>
    </citation>
    <scope>NUCLEOTIDE SEQUENCE [LARGE SCALE GENOMIC DNA]</scope>
    <source>
        <strain evidence="6">WS_6</strain>
    </source>
</reference>
<evidence type="ECO:0000256" key="2">
    <source>
        <dbReference type="SAM" id="MobiDB-lite"/>
    </source>
</evidence>
<evidence type="ECO:0000259" key="5">
    <source>
        <dbReference type="Pfam" id="PF25990"/>
    </source>
</evidence>
<dbReference type="SUPFAM" id="SSF111369">
    <property type="entry name" value="HlyD-like secretion proteins"/>
    <property type="match status" value="1"/>
</dbReference>
<comment type="similarity">
    <text evidence="1">Belongs to the membrane fusion protein (MFP) (TC 8.A.1) family.</text>
</comment>
<dbReference type="NCBIfam" id="TIGR01730">
    <property type="entry name" value="RND_mfp"/>
    <property type="match status" value="1"/>
</dbReference>
<proteinExistence type="inferred from homology"/>
<sequence length="426" mass="45672">MKMKRKPLLIGAAILVVVAVVSGMALRGHGSKTPEVQTAKVVRQKIVQRVNGTGKIQPKTQVEISADVSAKITRLPVVEGQWVEKGALLVELARERYVAAVESAVASVSSAEANASLVSENMSRAENEYKRSKELLAGKLESQASFEAKQAEYRVEVARHKSATDQVQQAQAALKQARDDLSKTTIYAPMSGTISALKKEQGEIALGSQFQKDVILVVADLRSMEAQVNVDENDIMSVAIGQPAEIEVDALPNQRLKGVVSEIASSANSAGAGTSEQKTEFEIKISIIDPPKTLRPGMTASADIITKTNENALSVPLQSVAVRTVDQLALKGEKRKEAEARYKADRDGFVEIVFCIDNGRAVARQVKTGIQSDELIEILDGLKEGDEIVTGSYRAISKDLENGAQVTINNSKKPSDRAKGSGAPTG</sequence>
<evidence type="ECO:0000256" key="1">
    <source>
        <dbReference type="ARBA" id="ARBA00009477"/>
    </source>
</evidence>
<gene>
    <name evidence="6" type="ORF">E6K76_04825</name>
</gene>
<dbReference type="GO" id="GO:1990281">
    <property type="term" value="C:efflux pump complex"/>
    <property type="evidence" value="ECO:0007669"/>
    <property type="project" value="TreeGrafter"/>
</dbReference>
<dbReference type="Pfam" id="PF25989">
    <property type="entry name" value="YknX_C"/>
    <property type="match status" value="1"/>
</dbReference>
<dbReference type="Pfam" id="PF25917">
    <property type="entry name" value="BSH_RND"/>
    <property type="match status" value="1"/>
</dbReference>
<feature type="domain" description="YknX-like beta-barrel" evidence="5">
    <location>
        <begin position="225"/>
        <end position="304"/>
    </location>
</feature>
<dbReference type="Pfam" id="PF25990">
    <property type="entry name" value="Beta-barrel_YknX"/>
    <property type="match status" value="1"/>
</dbReference>
<dbReference type="InterPro" id="IPR058637">
    <property type="entry name" value="YknX-like_C"/>
</dbReference>
<accession>A0A538T799</accession>
<evidence type="ECO:0000259" key="4">
    <source>
        <dbReference type="Pfam" id="PF25989"/>
    </source>
</evidence>
<dbReference type="AlphaFoldDB" id="A0A538T799"/>
<feature type="region of interest" description="Disordered" evidence="2">
    <location>
        <begin position="405"/>
        <end position="426"/>
    </location>
</feature>
<feature type="domain" description="Multidrug resistance protein MdtA-like barrel-sandwich hybrid" evidence="3">
    <location>
        <begin position="61"/>
        <end position="210"/>
    </location>
</feature>
<protein>
    <submittedName>
        <fullName evidence="6">Efflux RND transporter periplasmic adaptor subunit</fullName>
    </submittedName>
</protein>
<dbReference type="Gene3D" id="2.40.50.100">
    <property type="match status" value="1"/>
</dbReference>